<gene>
    <name evidence="2" type="ORF">GCM10009107_10570</name>
</gene>
<proteinExistence type="predicted"/>
<dbReference type="PROSITE" id="PS50042">
    <property type="entry name" value="CNMP_BINDING_3"/>
    <property type="match status" value="1"/>
</dbReference>
<dbReference type="RefSeq" id="WP_141290360.1">
    <property type="nucleotide sequence ID" value="NZ_BAAAEW010000004.1"/>
</dbReference>
<dbReference type="EMBL" id="BAAAEW010000004">
    <property type="protein sequence ID" value="GAA0744727.1"/>
    <property type="molecule type" value="Genomic_DNA"/>
</dbReference>
<dbReference type="Pfam" id="PF00027">
    <property type="entry name" value="cNMP_binding"/>
    <property type="match status" value="1"/>
</dbReference>
<accession>A0ABP3UY05</accession>
<dbReference type="PANTHER" id="PTHR24567:SF74">
    <property type="entry name" value="HTH-TYPE TRANSCRIPTIONAL REGULATOR ARCR"/>
    <property type="match status" value="1"/>
</dbReference>
<evidence type="ECO:0000313" key="2">
    <source>
        <dbReference type="EMBL" id="GAA0744727.1"/>
    </source>
</evidence>
<dbReference type="Gene3D" id="2.60.120.10">
    <property type="entry name" value="Jelly Rolls"/>
    <property type="match status" value="1"/>
</dbReference>
<dbReference type="InterPro" id="IPR000595">
    <property type="entry name" value="cNMP-bd_dom"/>
</dbReference>
<sequence length="154" mass="17328">MSSVLVQAIQSLNADDAFRPRFDDKQWALFESYLQQHKLRAGDLLIRHRDMDRNMYLLESGTLQVYVPDAGPARRAVAILRSGAVVGEPSMFGETPRMAQVEAMSPAVVWVLTRPRFEELLTRQGDMGIELLRSIGAVMSERMRANLDRGLPLA</sequence>
<protein>
    <recommendedName>
        <fullName evidence="1">Cyclic nucleotide-binding domain-containing protein</fullName>
    </recommendedName>
</protein>
<dbReference type="SUPFAM" id="SSF51206">
    <property type="entry name" value="cAMP-binding domain-like"/>
    <property type="match status" value="1"/>
</dbReference>
<evidence type="ECO:0000313" key="3">
    <source>
        <dbReference type="Proteomes" id="UP001500279"/>
    </source>
</evidence>
<feature type="domain" description="Cyclic nucleotide-binding" evidence="1">
    <location>
        <begin position="18"/>
        <end position="121"/>
    </location>
</feature>
<dbReference type="SMART" id="SM00100">
    <property type="entry name" value="cNMP"/>
    <property type="match status" value="1"/>
</dbReference>
<dbReference type="PANTHER" id="PTHR24567">
    <property type="entry name" value="CRP FAMILY TRANSCRIPTIONAL REGULATORY PROTEIN"/>
    <property type="match status" value="1"/>
</dbReference>
<dbReference type="Proteomes" id="UP001500279">
    <property type="component" value="Unassembled WGS sequence"/>
</dbReference>
<reference evidence="3" key="1">
    <citation type="journal article" date="2019" name="Int. J. Syst. Evol. Microbiol.">
        <title>The Global Catalogue of Microorganisms (GCM) 10K type strain sequencing project: providing services to taxonomists for standard genome sequencing and annotation.</title>
        <authorList>
            <consortium name="The Broad Institute Genomics Platform"/>
            <consortium name="The Broad Institute Genome Sequencing Center for Infectious Disease"/>
            <person name="Wu L."/>
            <person name="Ma J."/>
        </authorList>
    </citation>
    <scope>NUCLEOTIDE SEQUENCE [LARGE SCALE GENOMIC DNA]</scope>
    <source>
        <strain evidence="3">JCM 15503</strain>
    </source>
</reference>
<name>A0ABP3UY05_9BURK</name>
<keyword evidence="3" id="KW-1185">Reference proteome</keyword>
<evidence type="ECO:0000259" key="1">
    <source>
        <dbReference type="PROSITE" id="PS50042"/>
    </source>
</evidence>
<comment type="caution">
    <text evidence="2">The sequence shown here is derived from an EMBL/GenBank/DDBJ whole genome shotgun (WGS) entry which is preliminary data.</text>
</comment>
<dbReference type="InterPro" id="IPR018490">
    <property type="entry name" value="cNMP-bd_dom_sf"/>
</dbReference>
<dbReference type="InterPro" id="IPR050397">
    <property type="entry name" value="Env_Response_Regulators"/>
</dbReference>
<organism evidence="2 3">
    <name type="scientific">Ideonella azotifigens</name>
    <dbReference type="NCBI Taxonomy" id="513160"/>
    <lineage>
        <taxon>Bacteria</taxon>
        <taxon>Pseudomonadati</taxon>
        <taxon>Pseudomonadota</taxon>
        <taxon>Betaproteobacteria</taxon>
        <taxon>Burkholderiales</taxon>
        <taxon>Sphaerotilaceae</taxon>
        <taxon>Ideonella</taxon>
    </lineage>
</organism>
<dbReference type="InterPro" id="IPR014710">
    <property type="entry name" value="RmlC-like_jellyroll"/>
</dbReference>
<dbReference type="CDD" id="cd00038">
    <property type="entry name" value="CAP_ED"/>
    <property type="match status" value="1"/>
</dbReference>